<dbReference type="InterPro" id="IPR029063">
    <property type="entry name" value="SAM-dependent_MTases_sf"/>
</dbReference>
<dbReference type="AlphaFoldDB" id="A0AA97F7W4"/>
<dbReference type="KEGG" id="acoa:RB602_04755"/>
<evidence type="ECO:0000313" key="2">
    <source>
        <dbReference type="EMBL" id="WOE76034.1"/>
    </source>
</evidence>
<dbReference type="PROSITE" id="PS51257">
    <property type="entry name" value="PROKAR_LIPOPROTEIN"/>
    <property type="match status" value="1"/>
</dbReference>
<dbReference type="EMBL" id="CP136594">
    <property type="protein sequence ID" value="WOE76034.1"/>
    <property type="molecule type" value="Genomic_DNA"/>
</dbReference>
<evidence type="ECO:0000313" key="3">
    <source>
        <dbReference type="Proteomes" id="UP001302429"/>
    </source>
</evidence>
<dbReference type="RefSeq" id="WP_317083446.1">
    <property type="nucleotide sequence ID" value="NZ_CP136594.1"/>
</dbReference>
<dbReference type="InterPro" id="IPR016980">
    <property type="entry name" value="S-AdoMet-dep_MeTrfase_Alr7345"/>
</dbReference>
<keyword evidence="2" id="KW-0489">Methyltransferase</keyword>
<dbReference type="GO" id="GO:0008168">
    <property type="term" value="F:methyltransferase activity"/>
    <property type="evidence" value="ECO:0007669"/>
    <property type="project" value="UniProtKB-KW"/>
</dbReference>
<dbReference type="Gene3D" id="3.40.50.150">
    <property type="entry name" value="Vaccinia Virus protein VP39"/>
    <property type="match status" value="1"/>
</dbReference>
<proteinExistence type="predicted"/>
<feature type="signal peptide" evidence="1">
    <location>
        <begin position="1"/>
        <end position="21"/>
    </location>
</feature>
<feature type="chain" id="PRO_5041729481" evidence="1">
    <location>
        <begin position="22"/>
        <end position="295"/>
    </location>
</feature>
<dbReference type="GO" id="GO:0032259">
    <property type="term" value="P:methylation"/>
    <property type="evidence" value="ECO:0007669"/>
    <property type="project" value="UniProtKB-KW"/>
</dbReference>
<keyword evidence="3" id="KW-1185">Reference proteome</keyword>
<dbReference type="Proteomes" id="UP001302429">
    <property type="component" value="Chromosome"/>
</dbReference>
<gene>
    <name evidence="2" type="ORF">RB602_04755</name>
</gene>
<organism evidence="2 3">
    <name type="scientific">Alterisphingorhabdus coralli</name>
    <dbReference type="NCBI Taxonomy" id="3071408"/>
    <lineage>
        <taxon>Bacteria</taxon>
        <taxon>Pseudomonadati</taxon>
        <taxon>Pseudomonadota</taxon>
        <taxon>Alphaproteobacteria</taxon>
        <taxon>Sphingomonadales</taxon>
        <taxon>Sphingomonadaceae</taxon>
        <taxon>Alterisphingorhabdus (ex Yan et al. 2024)</taxon>
    </lineage>
</organism>
<dbReference type="PIRSF" id="PIRSF031679">
    <property type="entry name" value="Mtase_Alr7345_prd"/>
    <property type="match status" value="1"/>
</dbReference>
<keyword evidence="1" id="KW-0732">Signal</keyword>
<evidence type="ECO:0000256" key="1">
    <source>
        <dbReference type="SAM" id="SignalP"/>
    </source>
</evidence>
<keyword evidence="2" id="KW-0808">Transferase</keyword>
<dbReference type="SUPFAM" id="SSF53335">
    <property type="entry name" value="S-adenosyl-L-methionine-dependent methyltransferases"/>
    <property type="match status" value="1"/>
</dbReference>
<reference evidence="2 3" key="1">
    <citation type="submission" date="2023-10" db="EMBL/GenBank/DDBJ databases">
        <title>Complete genome sequence of a Sphingomonadaceae bacterium.</title>
        <authorList>
            <person name="Yan C."/>
        </authorList>
    </citation>
    <scope>NUCLEOTIDE SEQUENCE [LARGE SCALE GENOMIC DNA]</scope>
    <source>
        <strain evidence="2 3">SCSIO 66989</strain>
    </source>
</reference>
<sequence length="295" mass="31854">MRNYLALMALPLLALTACEQAGTEAEPTEQGAEAEANAALDAVLAADLRADDKARDEYRNPAETLAFFGVEADDTVIEYAPGGGWYTRILAPYVTENGSYVAVGFAPEAAESLGEDFMARVREGGETFAAKQSESLGIDAEKLPFHFGNAIPADLNGQVDRVLIFRMMHNLMRWGIADGEIEALKATLKPDGMIGIVQHRAKADAPADYADGNKGYLKQADLVAFMEKHGFELAAESEVNANPNDTADYEKGVWTLPPSYAEGEESKKKYDAIGESDRMTLLFKLADAGDGETES</sequence>
<accession>A0AA97F7W4</accession>
<name>A0AA97F7W4_9SPHN</name>
<protein>
    <submittedName>
        <fullName evidence="2">Methyltransferase</fullName>
    </submittedName>
</protein>